<dbReference type="RefSeq" id="WP_094789879.1">
    <property type="nucleotide sequence ID" value="NZ_NDXW01000009.1"/>
</dbReference>
<sequence>MSEQIKQACYKVARTNLSGEKLLDLNFITSYQKQLTSIALDALERYSDLGATEPDIVNAINYINHIYAIPPIKDNPKWFDSLLDTLLSVAFPNAGLTEESKPFARKLGEGIKESLCENDPPLFRKDFGNNYGCLDDLKQTVSNYYSCIKHLFKTLEEISLDYQNPFLIVRESKSDYLKKSFQFLGEQYSLSLKIEIAVGYVYLGHVAIEDTQGRTLSKIYINEHGNVLYPENNMKPYPGKKTAARVNVESDSREIIEYLLEGAIPENEQLKNNYEKIEI</sequence>
<dbReference type="AlphaFoldDB" id="A0A4P9VH32"/>
<evidence type="ECO:0000313" key="2">
    <source>
        <dbReference type="Proteomes" id="UP000257039"/>
    </source>
</evidence>
<reference evidence="1 2" key="1">
    <citation type="submission" date="2017-04" db="EMBL/GenBank/DDBJ databases">
        <title>Draft genome sequence of Zooshikella ganghwensis VG4 isolated from Red Sea sediments.</title>
        <authorList>
            <person name="Rehman Z."/>
            <person name="Alam I."/>
            <person name="Kamau A."/>
            <person name="Bajic V."/>
            <person name="Leiknes T."/>
        </authorList>
    </citation>
    <scope>NUCLEOTIDE SEQUENCE [LARGE SCALE GENOMIC DNA]</scope>
    <source>
        <strain evidence="1 2">VG4</strain>
    </source>
</reference>
<keyword evidence="2" id="KW-1185">Reference proteome</keyword>
<comment type="caution">
    <text evidence="1">The sequence shown here is derived from an EMBL/GenBank/DDBJ whole genome shotgun (WGS) entry which is preliminary data.</text>
</comment>
<dbReference type="EMBL" id="NDXW01000009">
    <property type="protein sequence ID" value="RDH41427.1"/>
    <property type="molecule type" value="Genomic_DNA"/>
</dbReference>
<gene>
    <name evidence="1" type="ORF">B9G39_28635</name>
</gene>
<protein>
    <submittedName>
        <fullName evidence="1">Uncharacterized protein</fullName>
    </submittedName>
</protein>
<evidence type="ECO:0000313" key="1">
    <source>
        <dbReference type="EMBL" id="RDH41427.1"/>
    </source>
</evidence>
<name>A0A4P9VH32_9GAMM</name>
<accession>A0A4P9VH32</accession>
<dbReference type="Proteomes" id="UP000257039">
    <property type="component" value="Unassembled WGS sequence"/>
</dbReference>
<organism evidence="1 2">
    <name type="scientific">Zooshikella ganghwensis</name>
    <dbReference type="NCBI Taxonomy" id="202772"/>
    <lineage>
        <taxon>Bacteria</taxon>
        <taxon>Pseudomonadati</taxon>
        <taxon>Pseudomonadota</taxon>
        <taxon>Gammaproteobacteria</taxon>
        <taxon>Oceanospirillales</taxon>
        <taxon>Zooshikellaceae</taxon>
        <taxon>Zooshikella</taxon>
    </lineage>
</organism>
<proteinExistence type="predicted"/>